<dbReference type="EMBL" id="SDPT01000001">
    <property type="protein sequence ID" value="RXZ34424.1"/>
    <property type="molecule type" value="Genomic_DNA"/>
</dbReference>
<dbReference type="OrthoDB" id="784829at2"/>
<keyword evidence="3" id="KW-1185">Reference proteome</keyword>
<accession>A0A4Q2IYV0</accession>
<proteinExistence type="predicted"/>
<feature type="compositionally biased region" description="Polar residues" evidence="1">
    <location>
        <begin position="1"/>
        <end position="10"/>
    </location>
</feature>
<dbReference type="InterPro" id="IPR027417">
    <property type="entry name" value="P-loop_NTPase"/>
</dbReference>
<gene>
    <name evidence="2" type="ORF">EO081_01660</name>
</gene>
<dbReference type="Pfam" id="PF13481">
    <property type="entry name" value="AAA_25"/>
    <property type="match status" value="1"/>
</dbReference>
<sequence length="357" mass="38574">MTTIHSTTSDGAAPSPAPQPYTSPLHRYSLLGKGNELADDAVAKTPLLGDVCLRGDVTLWGAPPNSGKTLFAIGLLADAVMNRAIEPGHVFYLNMDDSMAGVAEKVTILQDYGVHVLAEGYLDFTASKVQRLLESMIAEGKARDSFVIVDTLKKVVDPMHKQRTVEFMKLARRFALAGGSLLLLAHTNKQRGGDGKLVLAGVADLQDDCDTAYLLDRRVSKDVQQVVFENVKRRGGGAATSVYTCSTDPNIGYVDRLLSVRFAGSDPEYDDTPPDSKVDDASIIQAIEMTIRHGTVKKMAVIDVVRRATKASRRVVKDVLDRHTGSDPGVHLWDYTVQAAGANVYRLHPGLADSAAE</sequence>
<evidence type="ECO:0000313" key="2">
    <source>
        <dbReference type="EMBL" id="RXZ34424.1"/>
    </source>
</evidence>
<dbReference type="RefSeq" id="WP_129340213.1">
    <property type="nucleotide sequence ID" value="NZ_JACIDD010000001.1"/>
</dbReference>
<reference evidence="2 3" key="1">
    <citation type="submission" date="2019-01" db="EMBL/GenBank/DDBJ databases">
        <title>Sphingomonas mucosissima sp. nov. and Sphingomonas desiccabilis sp. nov., from biological soil crusts in the Colorado Plateau, USA.</title>
        <authorList>
            <person name="Zhu D."/>
        </authorList>
    </citation>
    <scope>NUCLEOTIDE SEQUENCE [LARGE SCALE GENOMIC DNA]</scope>
    <source>
        <strain evidence="2 3">CP1D</strain>
    </source>
</reference>
<evidence type="ECO:0000313" key="3">
    <source>
        <dbReference type="Proteomes" id="UP000292347"/>
    </source>
</evidence>
<organism evidence="2 3">
    <name type="scientific">Sphingomonas desiccabilis</name>
    <dbReference type="NCBI Taxonomy" id="429134"/>
    <lineage>
        <taxon>Bacteria</taxon>
        <taxon>Pseudomonadati</taxon>
        <taxon>Pseudomonadota</taxon>
        <taxon>Alphaproteobacteria</taxon>
        <taxon>Sphingomonadales</taxon>
        <taxon>Sphingomonadaceae</taxon>
        <taxon>Sphingomonas</taxon>
    </lineage>
</organism>
<feature type="region of interest" description="Disordered" evidence="1">
    <location>
        <begin position="1"/>
        <end position="21"/>
    </location>
</feature>
<comment type="caution">
    <text evidence="2">The sequence shown here is derived from an EMBL/GenBank/DDBJ whole genome shotgun (WGS) entry which is preliminary data.</text>
</comment>
<evidence type="ECO:0000256" key="1">
    <source>
        <dbReference type="SAM" id="MobiDB-lite"/>
    </source>
</evidence>
<protein>
    <submittedName>
        <fullName evidence="2">Uncharacterized protein</fullName>
    </submittedName>
</protein>
<dbReference type="Gene3D" id="3.40.50.300">
    <property type="entry name" value="P-loop containing nucleotide triphosphate hydrolases"/>
    <property type="match status" value="1"/>
</dbReference>
<dbReference type="AlphaFoldDB" id="A0A4Q2IYV0"/>
<dbReference type="SUPFAM" id="SSF52540">
    <property type="entry name" value="P-loop containing nucleoside triphosphate hydrolases"/>
    <property type="match status" value="1"/>
</dbReference>
<name>A0A4Q2IYV0_9SPHN</name>
<dbReference type="Proteomes" id="UP000292347">
    <property type="component" value="Unassembled WGS sequence"/>
</dbReference>